<dbReference type="AlphaFoldDB" id="A0A9P5NC73"/>
<reference evidence="1" key="1">
    <citation type="submission" date="2020-11" db="EMBL/GenBank/DDBJ databases">
        <authorList>
            <consortium name="DOE Joint Genome Institute"/>
            <person name="Ahrendt S."/>
            <person name="Riley R."/>
            <person name="Andreopoulos W."/>
            <person name="LaButti K."/>
            <person name="Pangilinan J."/>
            <person name="Ruiz-duenas F.J."/>
            <person name="Barrasa J.M."/>
            <person name="Sanchez-Garcia M."/>
            <person name="Camarero S."/>
            <person name="Miyauchi S."/>
            <person name="Serrano A."/>
            <person name="Linde D."/>
            <person name="Babiker R."/>
            <person name="Drula E."/>
            <person name="Ayuso-Fernandez I."/>
            <person name="Pacheco R."/>
            <person name="Padilla G."/>
            <person name="Ferreira P."/>
            <person name="Barriuso J."/>
            <person name="Kellner H."/>
            <person name="Castanera R."/>
            <person name="Alfaro M."/>
            <person name="Ramirez L."/>
            <person name="Pisabarro A.G."/>
            <person name="Kuo A."/>
            <person name="Tritt A."/>
            <person name="Lipzen A."/>
            <person name="He G."/>
            <person name="Yan M."/>
            <person name="Ng V."/>
            <person name="Cullen D."/>
            <person name="Martin F."/>
            <person name="Rosso M.-N."/>
            <person name="Henrissat B."/>
            <person name="Hibbett D."/>
            <person name="Martinez A.T."/>
            <person name="Grigoriev I.V."/>
        </authorList>
    </citation>
    <scope>NUCLEOTIDE SEQUENCE</scope>
    <source>
        <strain evidence="1">AH 44721</strain>
    </source>
</reference>
<name>A0A9P5NC73_GYMJU</name>
<protein>
    <submittedName>
        <fullName evidence="1">Uncharacterized protein</fullName>
    </submittedName>
</protein>
<evidence type="ECO:0000313" key="2">
    <source>
        <dbReference type="Proteomes" id="UP000724874"/>
    </source>
</evidence>
<accession>A0A9P5NC73</accession>
<evidence type="ECO:0000313" key="1">
    <source>
        <dbReference type="EMBL" id="KAF8881424.1"/>
    </source>
</evidence>
<gene>
    <name evidence="1" type="ORF">CPB84DRAFT_253564</name>
</gene>
<keyword evidence="2" id="KW-1185">Reference proteome</keyword>
<proteinExistence type="predicted"/>
<dbReference type="Proteomes" id="UP000724874">
    <property type="component" value="Unassembled WGS sequence"/>
</dbReference>
<organism evidence="1 2">
    <name type="scientific">Gymnopilus junonius</name>
    <name type="common">Spectacular rustgill mushroom</name>
    <name type="synonym">Gymnopilus spectabilis subsp. junonius</name>
    <dbReference type="NCBI Taxonomy" id="109634"/>
    <lineage>
        <taxon>Eukaryota</taxon>
        <taxon>Fungi</taxon>
        <taxon>Dikarya</taxon>
        <taxon>Basidiomycota</taxon>
        <taxon>Agaricomycotina</taxon>
        <taxon>Agaricomycetes</taxon>
        <taxon>Agaricomycetidae</taxon>
        <taxon>Agaricales</taxon>
        <taxon>Agaricineae</taxon>
        <taxon>Hymenogastraceae</taxon>
        <taxon>Gymnopilus</taxon>
    </lineage>
</organism>
<comment type="caution">
    <text evidence="1">The sequence shown here is derived from an EMBL/GenBank/DDBJ whole genome shotgun (WGS) entry which is preliminary data.</text>
</comment>
<sequence length="161" mass="18455">MVMRIRLIPTLSMSMIGKRAGTTKMSVDMEVDIKNTSTNTSKISTTKNSVFSPIEVCGTKTKRRKRMMIMKIGLSQLVHGARLLPASPPLRMPPFPPRLRLRLRLRLKWRRTRTPTFSTTSTSPFSFTQLELEHPHPPVQLRLASLACIYIYLYLYIPTLP</sequence>
<dbReference type="EMBL" id="JADNYJ010000132">
    <property type="protein sequence ID" value="KAF8881424.1"/>
    <property type="molecule type" value="Genomic_DNA"/>
</dbReference>